<dbReference type="InterPro" id="IPR005064">
    <property type="entry name" value="BUG"/>
</dbReference>
<dbReference type="PIRSF" id="PIRSF017082">
    <property type="entry name" value="YflP"/>
    <property type="match status" value="1"/>
</dbReference>
<dbReference type="Gene3D" id="3.40.190.150">
    <property type="entry name" value="Bordetella uptake gene, domain 1"/>
    <property type="match status" value="1"/>
</dbReference>
<keyword evidence="2" id="KW-0732">Signal</keyword>
<accession>A0ABV6PVA9</accession>
<organism evidence="3 4">
    <name type="scientific">Ottowia pentelensis</name>
    <dbReference type="NCBI Taxonomy" id="511108"/>
    <lineage>
        <taxon>Bacteria</taxon>
        <taxon>Pseudomonadati</taxon>
        <taxon>Pseudomonadota</taxon>
        <taxon>Betaproteobacteria</taxon>
        <taxon>Burkholderiales</taxon>
        <taxon>Comamonadaceae</taxon>
        <taxon>Ottowia</taxon>
    </lineage>
</organism>
<evidence type="ECO:0000256" key="2">
    <source>
        <dbReference type="SAM" id="SignalP"/>
    </source>
</evidence>
<name>A0ABV6PVA9_9BURK</name>
<evidence type="ECO:0000313" key="3">
    <source>
        <dbReference type="EMBL" id="MFC0593782.1"/>
    </source>
</evidence>
<feature type="chain" id="PRO_5045336890" evidence="2">
    <location>
        <begin position="33"/>
        <end position="332"/>
    </location>
</feature>
<gene>
    <name evidence="3" type="ORF">ACFFGG_14610</name>
</gene>
<dbReference type="Pfam" id="PF03401">
    <property type="entry name" value="TctC"/>
    <property type="match status" value="1"/>
</dbReference>
<protein>
    <submittedName>
        <fullName evidence="3">Bug family tripartite tricarboxylate transporter substrate binding protein</fullName>
    </submittedName>
</protein>
<keyword evidence="4" id="KW-1185">Reference proteome</keyword>
<dbReference type="RefSeq" id="WP_377484051.1">
    <property type="nucleotide sequence ID" value="NZ_JBHLTN010000029.1"/>
</dbReference>
<evidence type="ECO:0000313" key="4">
    <source>
        <dbReference type="Proteomes" id="UP001589834"/>
    </source>
</evidence>
<proteinExistence type="inferred from homology"/>
<dbReference type="SUPFAM" id="SSF53850">
    <property type="entry name" value="Periplasmic binding protein-like II"/>
    <property type="match status" value="1"/>
</dbReference>
<dbReference type="InterPro" id="IPR042100">
    <property type="entry name" value="Bug_dom1"/>
</dbReference>
<reference evidence="3 4" key="1">
    <citation type="submission" date="2024-09" db="EMBL/GenBank/DDBJ databases">
        <authorList>
            <person name="Sun Q."/>
            <person name="Mori K."/>
        </authorList>
    </citation>
    <scope>NUCLEOTIDE SEQUENCE [LARGE SCALE GENOMIC DNA]</scope>
    <source>
        <strain evidence="3 4">NCAIM B.02336</strain>
    </source>
</reference>
<dbReference type="PANTHER" id="PTHR42928">
    <property type="entry name" value="TRICARBOXYLATE-BINDING PROTEIN"/>
    <property type="match status" value="1"/>
</dbReference>
<dbReference type="Gene3D" id="3.40.190.10">
    <property type="entry name" value="Periplasmic binding protein-like II"/>
    <property type="match status" value="1"/>
</dbReference>
<dbReference type="EMBL" id="JBHLTN010000029">
    <property type="protein sequence ID" value="MFC0593782.1"/>
    <property type="molecule type" value="Genomic_DNA"/>
</dbReference>
<comment type="similarity">
    <text evidence="1">Belongs to the UPF0065 (bug) family.</text>
</comment>
<dbReference type="Proteomes" id="UP001589834">
    <property type="component" value="Unassembled WGS sequence"/>
</dbReference>
<comment type="caution">
    <text evidence="3">The sequence shown here is derived from an EMBL/GenBank/DDBJ whole genome shotgun (WGS) entry which is preliminary data.</text>
</comment>
<evidence type="ECO:0000256" key="1">
    <source>
        <dbReference type="ARBA" id="ARBA00006987"/>
    </source>
</evidence>
<sequence>MFIRQRLASFTRRVGQAAVAVAAVAALPVALAQPADWPKGPITFVAPFSPGGGGDTLTRLFANEFSKVLGTTFIVENRAGAGGNIGTAWAAKAPADGNTIVFGTMGTMGTNHALYKKPGYSINDFEPVALMGTTALALAVAKDSPFHSVGDIIARAKQKPGEVTCASGGNGTVSHLACALLQQMTGAQFSHVPYKSSSAAYIDMMAGRVSFMIDVMPPLAPQLNGGKLRAIAVSTRQPLAALPGTPTIAATVPGYEIFSWDGVFAPKGTPAARLDKLHDAVNKALAQPEFVQTMKERGYTLTPMSRQEFADFVKKEYVRMGDVVRKIGITLD</sequence>
<dbReference type="CDD" id="cd07012">
    <property type="entry name" value="PBP2_Bug_TTT"/>
    <property type="match status" value="1"/>
</dbReference>
<feature type="signal peptide" evidence="2">
    <location>
        <begin position="1"/>
        <end position="32"/>
    </location>
</feature>
<dbReference type="PANTHER" id="PTHR42928:SF5">
    <property type="entry name" value="BLR1237 PROTEIN"/>
    <property type="match status" value="1"/>
</dbReference>